<feature type="transmembrane region" description="Helical" evidence="10">
    <location>
        <begin position="36"/>
        <end position="57"/>
    </location>
</feature>
<keyword evidence="3" id="KW-0813">Transport</keyword>
<evidence type="ECO:0000256" key="2">
    <source>
        <dbReference type="ARBA" id="ARBA00006555"/>
    </source>
</evidence>
<dbReference type="InterPro" id="IPR006260">
    <property type="entry name" value="TonB/TolA_C"/>
</dbReference>
<keyword evidence="4" id="KW-1003">Cell membrane</keyword>
<comment type="subcellular location">
    <subcellularLocation>
        <location evidence="1">Cell inner membrane</location>
        <topology evidence="1">Single-pass membrane protein</topology>
        <orientation evidence="1">Periplasmic side</orientation>
    </subcellularLocation>
</comment>
<keyword evidence="9 10" id="KW-0472">Membrane</keyword>
<keyword evidence="5" id="KW-0997">Cell inner membrane</keyword>
<comment type="similarity">
    <text evidence="2">Belongs to the TonB family.</text>
</comment>
<dbReference type="NCBIfam" id="TIGR01352">
    <property type="entry name" value="tonB_Cterm"/>
    <property type="match status" value="1"/>
</dbReference>
<gene>
    <name evidence="12" type="ORF">ACFS6H_06425</name>
</gene>
<dbReference type="InterPro" id="IPR051045">
    <property type="entry name" value="TonB-dependent_transducer"/>
</dbReference>
<keyword evidence="6 10" id="KW-0812">Transmembrane</keyword>
<evidence type="ECO:0000256" key="10">
    <source>
        <dbReference type="SAM" id="Phobius"/>
    </source>
</evidence>
<evidence type="ECO:0000259" key="11">
    <source>
        <dbReference type="Pfam" id="PF03544"/>
    </source>
</evidence>
<accession>A0ABW6A257</accession>
<evidence type="ECO:0000256" key="9">
    <source>
        <dbReference type="ARBA" id="ARBA00023136"/>
    </source>
</evidence>
<dbReference type="SUPFAM" id="SSF74653">
    <property type="entry name" value="TolA/TonB C-terminal domain"/>
    <property type="match status" value="1"/>
</dbReference>
<evidence type="ECO:0000256" key="1">
    <source>
        <dbReference type="ARBA" id="ARBA00004383"/>
    </source>
</evidence>
<evidence type="ECO:0000256" key="3">
    <source>
        <dbReference type="ARBA" id="ARBA00022448"/>
    </source>
</evidence>
<evidence type="ECO:0000256" key="7">
    <source>
        <dbReference type="ARBA" id="ARBA00022927"/>
    </source>
</evidence>
<evidence type="ECO:0000313" key="13">
    <source>
        <dbReference type="Proteomes" id="UP001597511"/>
    </source>
</evidence>
<dbReference type="EMBL" id="JBHUOZ010000001">
    <property type="protein sequence ID" value="MFD2919342.1"/>
    <property type="molecule type" value="Genomic_DNA"/>
</dbReference>
<organism evidence="12 13">
    <name type="scientific">Terrimonas rubra</name>
    <dbReference type="NCBI Taxonomy" id="1035890"/>
    <lineage>
        <taxon>Bacteria</taxon>
        <taxon>Pseudomonadati</taxon>
        <taxon>Bacteroidota</taxon>
        <taxon>Chitinophagia</taxon>
        <taxon>Chitinophagales</taxon>
        <taxon>Chitinophagaceae</taxon>
        <taxon>Terrimonas</taxon>
    </lineage>
</organism>
<dbReference type="Proteomes" id="UP001597511">
    <property type="component" value="Unassembled WGS sequence"/>
</dbReference>
<comment type="caution">
    <text evidence="12">The sequence shown here is derived from an EMBL/GenBank/DDBJ whole genome shotgun (WGS) entry which is preliminary data.</text>
</comment>
<dbReference type="Gene3D" id="3.30.1150.10">
    <property type="match status" value="1"/>
</dbReference>
<evidence type="ECO:0000313" key="12">
    <source>
        <dbReference type="EMBL" id="MFD2919342.1"/>
    </source>
</evidence>
<reference evidence="13" key="1">
    <citation type="journal article" date="2019" name="Int. J. Syst. Evol. Microbiol.">
        <title>The Global Catalogue of Microorganisms (GCM) 10K type strain sequencing project: providing services to taxonomists for standard genome sequencing and annotation.</title>
        <authorList>
            <consortium name="The Broad Institute Genomics Platform"/>
            <consortium name="The Broad Institute Genome Sequencing Center for Infectious Disease"/>
            <person name="Wu L."/>
            <person name="Ma J."/>
        </authorList>
    </citation>
    <scope>NUCLEOTIDE SEQUENCE [LARGE SCALE GENOMIC DNA]</scope>
    <source>
        <strain evidence="13">KCTC 23299</strain>
    </source>
</reference>
<name>A0ABW6A257_9BACT</name>
<evidence type="ECO:0000256" key="5">
    <source>
        <dbReference type="ARBA" id="ARBA00022519"/>
    </source>
</evidence>
<protein>
    <submittedName>
        <fullName evidence="12">Energy transducer TonB</fullName>
    </submittedName>
</protein>
<keyword evidence="13" id="KW-1185">Reference proteome</keyword>
<sequence>MESNKILQSDFLDILFDEKNKQYGAYELRRSYDKRIIKALCITGIAIGLAIGSTLIARPTNEDTIMPDDNGGLVIRPYDEVEVPRVEPPPPPPKSIEPPQMQTIAFVEPVVSPDDQVFNTPPAQDDFDGVKISDLDRIGVKGGDDISTPPEIINKVGIIEEKKKLTDEPWIGPVEIEAEFPGGAKEWERFLRRNLQADIPIDNNAAPGRYTVYLQFIVDKEGRVSDIKALTAHGFGMEEEAMRVLRKATKWNPANQNGRAVKAYRKQPITFVVEP</sequence>
<proteinExistence type="inferred from homology"/>
<dbReference type="PANTHER" id="PTHR33446:SF2">
    <property type="entry name" value="PROTEIN TONB"/>
    <property type="match status" value="1"/>
</dbReference>
<dbReference type="InterPro" id="IPR037682">
    <property type="entry name" value="TonB_C"/>
</dbReference>
<feature type="domain" description="TonB C-terminal" evidence="11">
    <location>
        <begin position="211"/>
        <end position="272"/>
    </location>
</feature>
<evidence type="ECO:0000256" key="6">
    <source>
        <dbReference type="ARBA" id="ARBA00022692"/>
    </source>
</evidence>
<evidence type="ECO:0000256" key="8">
    <source>
        <dbReference type="ARBA" id="ARBA00022989"/>
    </source>
</evidence>
<evidence type="ECO:0000256" key="4">
    <source>
        <dbReference type="ARBA" id="ARBA00022475"/>
    </source>
</evidence>
<keyword evidence="8 10" id="KW-1133">Transmembrane helix</keyword>
<dbReference type="RefSeq" id="WP_386096434.1">
    <property type="nucleotide sequence ID" value="NZ_JBHUOZ010000001.1"/>
</dbReference>
<dbReference type="Pfam" id="PF03544">
    <property type="entry name" value="TonB_C"/>
    <property type="match status" value="1"/>
</dbReference>
<keyword evidence="7" id="KW-0653">Protein transport</keyword>
<dbReference type="PANTHER" id="PTHR33446">
    <property type="entry name" value="PROTEIN TONB-RELATED"/>
    <property type="match status" value="1"/>
</dbReference>